<name>A0A347ZT96_9CHLR</name>
<dbReference type="Gene3D" id="3.20.20.80">
    <property type="entry name" value="Glycosidases"/>
    <property type="match status" value="1"/>
</dbReference>
<comment type="caution">
    <text evidence="1">The sequence shown here is derived from an EMBL/GenBank/DDBJ whole genome shotgun (WGS) entry which is preliminary data.</text>
</comment>
<dbReference type="InterPro" id="IPR055151">
    <property type="entry name" value="GH113"/>
</dbReference>
<dbReference type="CDD" id="cd19608">
    <property type="entry name" value="GH113_mannanase-like"/>
    <property type="match status" value="1"/>
</dbReference>
<dbReference type="PROSITE" id="PS51257">
    <property type="entry name" value="PROKAR_LIPOPROTEIN"/>
    <property type="match status" value="1"/>
</dbReference>
<evidence type="ECO:0000313" key="2">
    <source>
        <dbReference type="Proteomes" id="UP000256388"/>
    </source>
</evidence>
<dbReference type="SUPFAM" id="SSF49464">
    <property type="entry name" value="Carboxypeptidase regulatory domain-like"/>
    <property type="match status" value="1"/>
</dbReference>
<protein>
    <recommendedName>
        <fullName evidence="3">Carboxypeptidase family protein</fullName>
    </recommendedName>
</protein>
<evidence type="ECO:0008006" key="3">
    <source>
        <dbReference type="Google" id="ProtNLM"/>
    </source>
</evidence>
<evidence type="ECO:0000313" key="1">
    <source>
        <dbReference type="EMBL" id="REG10898.1"/>
    </source>
</evidence>
<dbReference type="OrthoDB" id="139449at2"/>
<organism evidence="1 2">
    <name type="scientific">Pelolinea submarina</name>
    <dbReference type="NCBI Taxonomy" id="913107"/>
    <lineage>
        <taxon>Bacteria</taxon>
        <taxon>Bacillati</taxon>
        <taxon>Chloroflexota</taxon>
        <taxon>Anaerolineae</taxon>
        <taxon>Anaerolineales</taxon>
        <taxon>Anaerolineaceae</taxon>
        <taxon>Pelolinea</taxon>
    </lineage>
</organism>
<gene>
    <name evidence="1" type="ORF">DFR64_0766</name>
</gene>
<dbReference type="InterPro" id="IPR008969">
    <property type="entry name" value="CarboxyPept-like_regulatory"/>
</dbReference>
<dbReference type="Proteomes" id="UP000256388">
    <property type="component" value="Unassembled WGS sequence"/>
</dbReference>
<dbReference type="Gene3D" id="2.60.40.1120">
    <property type="entry name" value="Carboxypeptidase-like, regulatory domain"/>
    <property type="match status" value="1"/>
</dbReference>
<dbReference type="AlphaFoldDB" id="A0A347ZT96"/>
<proteinExistence type="predicted"/>
<reference evidence="1 2" key="1">
    <citation type="submission" date="2018-08" db="EMBL/GenBank/DDBJ databases">
        <title>Genomic Encyclopedia of Type Strains, Phase IV (KMG-IV): sequencing the most valuable type-strain genomes for metagenomic binning, comparative biology and taxonomic classification.</title>
        <authorList>
            <person name="Goeker M."/>
        </authorList>
    </citation>
    <scope>NUCLEOTIDE SEQUENCE [LARGE SCALE GENOMIC DNA]</scope>
    <source>
        <strain evidence="1 2">DSM 23923</strain>
    </source>
</reference>
<keyword evidence="2" id="KW-1185">Reference proteome</keyword>
<sequence>MKKIRFTSSLILIGLLIGLLSSGCSSFNFEGETVQKTTLAETVFEVTLAEPLNENEILYLEMLDEVTGVALNPSRYEMEAKDDYSYFVRIPMVIGSLVKYRYVRQGTDANIIEHDTNGNVVHYRLNVIKKPAILKDFIAKWNSKKYEGKTGEISGFVYDEDTEAPLPEIMVSINGLRTFTSSDGYYELKNVPLGEYNLVALEPDGNYKAFQQGAVIAENSVTPASFGLKAADMVQVTFIVTPPANEVTQGDMRFISNLYSQGNTYSEKDGGISVLASQAPLLKRLDNGDYSVTLDVPENFDLRYKFSLGDGFINAEHASNGSYRVRQLIVPGKNSKIYNTVESWFSSGKEPVKIYLTIPEYTPENDVVSIQINPFVWMEPIPMVKESDYQWSFTLYSPQEYLNNAQFRFCRNFQCGLADDAQTSGKNGTGFVLNLDDPNMYTINYALETWAGLAQANYPLQPIAIPTNNIFIKGIEINPNFDKKDMATYKWGLVNAAVSGANLLVLSPTWTFREYSTSGITLQTGSDLLYSDYDAIKTFSGEAGLTLGMYPQPRFETSTSTYWYDAEKSFNWWQDWFTRYERFILHYADYAEIHGIQTIIIGGSEVAPAFPNGKLPNGNSANTPYDMADKWSALIDDIRSHFSGQLFFALPYSTNTEDVPNYLSKVDALYIELNTALSASNSPTLDELKIRTSSVLDSGVYNLYATFQKPVIIALDYPSLDGSASNCLNYSNSCQEYLQTNDTLLKYVDQEEQAMIYQAIFEESLTRSWIYGLVSQGYNPSVKVLDNSGSIYGKSAEIVLSYYFNALSQ</sequence>
<accession>A0A347ZT96</accession>
<dbReference type="EMBL" id="QUMS01000001">
    <property type="protein sequence ID" value="REG10898.1"/>
    <property type="molecule type" value="Genomic_DNA"/>
</dbReference>
<dbReference type="Pfam" id="PF22612">
    <property type="entry name" value="GH113"/>
    <property type="match status" value="1"/>
</dbReference>
<dbReference type="RefSeq" id="WP_116224049.1">
    <property type="nucleotide sequence ID" value="NZ_AP018437.1"/>
</dbReference>